<comment type="similarity">
    <text evidence="1">Belongs to the sigma-70 factor family. ECF subfamily.</text>
</comment>
<gene>
    <name evidence="7" type="ORF">FHS27_001819</name>
</gene>
<evidence type="ECO:0000256" key="1">
    <source>
        <dbReference type="ARBA" id="ARBA00010641"/>
    </source>
</evidence>
<evidence type="ECO:0000256" key="3">
    <source>
        <dbReference type="ARBA" id="ARBA00023082"/>
    </source>
</evidence>
<dbReference type="SUPFAM" id="SSF88946">
    <property type="entry name" value="Sigma2 domain of RNA polymerase sigma factors"/>
    <property type="match status" value="1"/>
</dbReference>
<accession>A0A7W5DWU3</accession>
<keyword evidence="8" id="KW-1185">Reference proteome</keyword>
<dbReference type="CDD" id="cd06171">
    <property type="entry name" value="Sigma70_r4"/>
    <property type="match status" value="1"/>
</dbReference>
<protein>
    <submittedName>
        <fullName evidence="7">RNA polymerase sigma-70 factor (ECF subfamily)</fullName>
    </submittedName>
</protein>
<name>A0A7W5DWU3_9BACT</name>
<dbReference type="InterPro" id="IPR013325">
    <property type="entry name" value="RNA_pol_sigma_r2"/>
</dbReference>
<dbReference type="GO" id="GO:0006352">
    <property type="term" value="P:DNA-templated transcription initiation"/>
    <property type="evidence" value="ECO:0007669"/>
    <property type="project" value="InterPro"/>
</dbReference>
<feature type="domain" description="RNA polymerase sigma factor 70 region 4 type 2" evidence="6">
    <location>
        <begin position="112"/>
        <end position="164"/>
    </location>
</feature>
<sequence>MNSTAPTHRDHVNALFVLHSPRIRGFILSLLPNMSRADDVMQETFLTITAKAEDYERETNFVAWACTIARYKVLEECNRNQKTSLMLSPDVIEAVCVSHSPMTPDEEEGRLAALKDCMDALAPHTRRAVELRYSRAHSAAEIAKLLGWSTDSVYVVLSRARTALQKCITTHLKAVG</sequence>
<proteinExistence type="inferred from homology"/>
<evidence type="ECO:0000259" key="5">
    <source>
        <dbReference type="Pfam" id="PF04542"/>
    </source>
</evidence>
<keyword evidence="3" id="KW-0731">Sigma factor</keyword>
<keyword evidence="4" id="KW-0804">Transcription</keyword>
<dbReference type="NCBIfam" id="TIGR02989">
    <property type="entry name" value="Sig-70_gvs1"/>
    <property type="match status" value="1"/>
</dbReference>
<keyword evidence="2" id="KW-0805">Transcription regulation</keyword>
<dbReference type="InterPro" id="IPR007627">
    <property type="entry name" value="RNA_pol_sigma70_r2"/>
</dbReference>
<dbReference type="InterPro" id="IPR036388">
    <property type="entry name" value="WH-like_DNA-bd_sf"/>
</dbReference>
<dbReference type="PANTHER" id="PTHR43133:SF51">
    <property type="entry name" value="RNA POLYMERASE SIGMA FACTOR"/>
    <property type="match status" value="1"/>
</dbReference>
<dbReference type="NCBIfam" id="TIGR02937">
    <property type="entry name" value="sigma70-ECF"/>
    <property type="match status" value="1"/>
</dbReference>
<dbReference type="Pfam" id="PF04542">
    <property type="entry name" value="Sigma70_r2"/>
    <property type="match status" value="1"/>
</dbReference>
<evidence type="ECO:0000313" key="8">
    <source>
        <dbReference type="Proteomes" id="UP000536179"/>
    </source>
</evidence>
<evidence type="ECO:0000256" key="2">
    <source>
        <dbReference type="ARBA" id="ARBA00023015"/>
    </source>
</evidence>
<evidence type="ECO:0000259" key="6">
    <source>
        <dbReference type="Pfam" id="PF08281"/>
    </source>
</evidence>
<dbReference type="Proteomes" id="UP000536179">
    <property type="component" value="Unassembled WGS sequence"/>
</dbReference>
<dbReference type="Gene3D" id="1.10.10.10">
    <property type="entry name" value="Winged helix-like DNA-binding domain superfamily/Winged helix DNA-binding domain"/>
    <property type="match status" value="1"/>
</dbReference>
<feature type="domain" description="RNA polymerase sigma-70 region 2" evidence="5">
    <location>
        <begin position="16"/>
        <end position="82"/>
    </location>
</feature>
<evidence type="ECO:0000313" key="7">
    <source>
        <dbReference type="EMBL" id="MBB3206011.1"/>
    </source>
</evidence>
<dbReference type="PANTHER" id="PTHR43133">
    <property type="entry name" value="RNA POLYMERASE ECF-TYPE SIGMA FACTO"/>
    <property type="match status" value="1"/>
</dbReference>
<dbReference type="EMBL" id="JACHXU010000005">
    <property type="protein sequence ID" value="MBB3206011.1"/>
    <property type="molecule type" value="Genomic_DNA"/>
</dbReference>
<organism evidence="7 8">
    <name type="scientific">Aporhodopirellula rubra</name>
    <dbReference type="NCBI Taxonomy" id="980271"/>
    <lineage>
        <taxon>Bacteria</taxon>
        <taxon>Pseudomonadati</taxon>
        <taxon>Planctomycetota</taxon>
        <taxon>Planctomycetia</taxon>
        <taxon>Pirellulales</taxon>
        <taxon>Pirellulaceae</taxon>
        <taxon>Aporhodopirellula</taxon>
    </lineage>
</organism>
<dbReference type="Pfam" id="PF08281">
    <property type="entry name" value="Sigma70_r4_2"/>
    <property type="match status" value="1"/>
</dbReference>
<dbReference type="RefSeq" id="WP_246419307.1">
    <property type="nucleotide sequence ID" value="NZ_JACHXU010000005.1"/>
</dbReference>
<comment type="caution">
    <text evidence="7">The sequence shown here is derived from an EMBL/GenBank/DDBJ whole genome shotgun (WGS) entry which is preliminary data.</text>
</comment>
<dbReference type="Gene3D" id="1.10.1740.10">
    <property type="match status" value="1"/>
</dbReference>
<dbReference type="AlphaFoldDB" id="A0A7W5DWU3"/>
<dbReference type="InterPro" id="IPR014284">
    <property type="entry name" value="RNA_pol_sigma-70_dom"/>
</dbReference>
<dbReference type="SUPFAM" id="SSF88659">
    <property type="entry name" value="Sigma3 and sigma4 domains of RNA polymerase sigma factors"/>
    <property type="match status" value="1"/>
</dbReference>
<dbReference type="InterPro" id="IPR013324">
    <property type="entry name" value="RNA_pol_sigma_r3/r4-like"/>
</dbReference>
<dbReference type="GO" id="GO:0016987">
    <property type="term" value="F:sigma factor activity"/>
    <property type="evidence" value="ECO:0007669"/>
    <property type="project" value="UniProtKB-KW"/>
</dbReference>
<dbReference type="InterPro" id="IPR014331">
    <property type="entry name" value="RNA_pol_sigma70_ECF_RHOBA"/>
</dbReference>
<dbReference type="InterPro" id="IPR013249">
    <property type="entry name" value="RNA_pol_sigma70_r4_t2"/>
</dbReference>
<evidence type="ECO:0000256" key="4">
    <source>
        <dbReference type="ARBA" id="ARBA00023163"/>
    </source>
</evidence>
<dbReference type="InterPro" id="IPR039425">
    <property type="entry name" value="RNA_pol_sigma-70-like"/>
</dbReference>
<dbReference type="GO" id="GO:0003677">
    <property type="term" value="F:DNA binding"/>
    <property type="evidence" value="ECO:0007669"/>
    <property type="project" value="InterPro"/>
</dbReference>
<reference evidence="7 8" key="1">
    <citation type="submission" date="2020-08" db="EMBL/GenBank/DDBJ databases">
        <title>Genomic Encyclopedia of Type Strains, Phase III (KMG-III): the genomes of soil and plant-associated and newly described type strains.</title>
        <authorList>
            <person name="Whitman W."/>
        </authorList>
    </citation>
    <scope>NUCLEOTIDE SEQUENCE [LARGE SCALE GENOMIC DNA]</scope>
    <source>
        <strain evidence="7 8">CECT 8075</strain>
    </source>
</reference>